<keyword evidence="2 4" id="KW-0378">Hydrolase</keyword>
<dbReference type="GO" id="GO:0016787">
    <property type="term" value="F:hydrolase activity"/>
    <property type="evidence" value="ECO:0007669"/>
    <property type="project" value="UniProtKB-KW"/>
</dbReference>
<comment type="catalytic activity">
    <reaction evidence="4">
        <text>The enzyme specifically hydrolyzes (1-&gt;4)-beta-D-galactosidic linkages in type I arabinogalactans.</text>
        <dbReference type="EC" id="3.2.1.89"/>
    </reaction>
</comment>
<evidence type="ECO:0000256" key="4">
    <source>
        <dbReference type="RuleBase" id="RU361192"/>
    </source>
</evidence>
<comment type="caution">
    <text evidence="5">The sequence shown here is derived from an EMBL/GenBank/DDBJ whole genome shotgun (WGS) entry which is preliminary data.</text>
</comment>
<keyword evidence="6" id="KW-1185">Reference proteome</keyword>
<comment type="similarity">
    <text evidence="1 4">Belongs to the glycosyl hydrolase 53 family.</text>
</comment>
<protein>
    <recommendedName>
        <fullName evidence="4">Arabinogalactan endo-beta-1,4-galactanase</fullName>
        <ecNumber evidence="4">3.2.1.89</ecNumber>
    </recommendedName>
</protein>
<dbReference type="InterPro" id="IPR011683">
    <property type="entry name" value="Glyco_hydro_53"/>
</dbReference>
<gene>
    <name evidence="5" type="ORF">ACH49W_34080</name>
</gene>
<evidence type="ECO:0000256" key="3">
    <source>
        <dbReference type="ARBA" id="ARBA00023295"/>
    </source>
</evidence>
<dbReference type="EMBL" id="JBIRYO010000038">
    <property type="protein sequence ID" value="MFI2478412.1"/>
    <property type="molecule type" value="Genomic_DNA"/>
</dbReference>
<dbReference type="EC" id="3.2.1.89" evidence="4"/>
<evidence type="ECO:0000256" key="1">
    <source>
        <dbReference type="ARBA" id="ARBA00010687"/>
    </source>
</evidence>
<dbReference type="Gene3D" id="3.20.20.80">
    <property type="entry name" value="Glycosidases"/>
    <property type="match status" value="1"/>
</dbReference>
<organism evidence="5 6">
    <name type="scientific">Nocardia xishanensis</name>
    <dbReference type="NCBI Taxonomy" id="238964"/>
    <lineage>
        <taxon>Bacteria</taxon>
        <taxon>Bacillati</taxon>
        <taxon>Actinomycetota</taxon>
        <taxon>Actinomycetes</taxon>
        <taxon>Mycobacteriales</taxon>
        <taxon>Nocardiaceae</taxon>
        <taxon>Nocardia</taxon>
    </lineage>
</organism>
<accession>A0ABW7XB90</accession>
<proteinExistence type="inferred from homology"/>
<sequence>MAYWACMRDNGYLPDIIGTSYYPNIFFSAPMDMSTFQAAFAEVSKTFDRKVFIAEFAVAYAPTVTFPTPSLSYLETEADQNRFTSDLVRWGVETDVLQGIRWWAPDYVTNPRWAPASLFRAAQNGVSIATPAIDAIRSVTGGQ</sequence>
<dbReference type="InterPro" id="IPR017853">
    <property type="entry name" value="GH"/>
</dbReference>
<dbReference type="Proteomes" id="UP001611415">
    <property type="component" value="Unassembled WGS sequence"/>
</dbReference>
<keyword evidence="3 4" id="KW-0326">Glycosidase</keyword>
<dbReference type="RefSeq" id="WP_357409981.1">
    <property type="nucleotide sequence ID" value="NZ_JBEYCD010000017.1"/>
</dbReference>
<evidence type="ECO:0000256" key="2">
    <source>
        <dbReference type="ARBA" id="ARBA00022801"/>
    </source>
</evidence>
<evidence type="ECO:0000313" key="6">
    <source>
        <dbReference type="Proteomes" id="UP001611415"/>
    </source>
</evidence>
<evidence type="ECO:0000313" key="5">
    <source>
        <dbReference type="EMBL" id="MFI2478412.1"/>
    </source>
</evidence>
<dbReference type="SUPFAM" id="SSF51445">
    <property type="entry name" value="(Trans)glycosidases"/>
    <property type="match status" value="1"/>
</dbReference>
<reference evidence="5 6" key="1">
    <citation type="submission" date="2024-10" db="EMBL/GenBank/DDBJ databases">
        <title>The Natural Products Discovery Center: Release of the First 8490 Sequenced Strains for Exploring Actinobacteria Biosynthetic Diversity.</title>
        <authorList>
            <person name="Kalkreuter E."/>
            <person name="Kautsar S.A."/>
            <person name="Yang D."/>
            <person name="Bader C.D."/>
            <person name="Teijaro C.N."/>
            <person name="Fluegel L."/>
            <person name="Davis C.M."/>
            <person name="Simpson J.R."/>
            <person name="Lauterbach L."/>
            <person name="Steele A.D."/>
            <person name="Gui C."/>
            <person name="Meng S."/>
            <person name="Li G."/>
            <person name="Viehrig K."/>
            <person name="Ye F."/>
            <person name="Su P."/>
            <person name="Kiefer A.F."/>
            <person name="Nichols A."/>
            <person name="Cepeda A.J."/>
            <person name="Yan W."/>
            <person name="Fan B."/>
            <person name="Jiang Y."/>
            <person name="Adhikari A."/>
            <person name="Zheng C.-J."/>
            <person name="Schuster L."/>
            <person name="Cowan T.M."/>
            <person name="Smanski M.J."/>
            <person name="Chevrette M.G."/>
            <person name="De Carvalho L.P.S."/>
            <person name="Shen B."/>
        </authorList>
    </citation>
    <scope>NUCLEOTIDE SEQUENCE [LARGE SCALE GENOMIC DNA]</scope>
    <source>
        <strain evidence="5 6">NPDC019275</strain>
    </source>
</reference>
<dbReference type="Pfam" id="PF07745">
    <property type="entry name" value="Glyco_hydro_53"/>
    <property type="match status" value="1"/>
</dbReference>
<name>A0ABW7XB90_9NOCA</name>